<dbReference type="EMBL" id="JAIMJA010000018">
    <property type="protein sequence ID" value="MCE2596345.1"/>
    <property type="molecule type" value="Genomic_DNA"/>
</dbReference>
<dbReference type="InterPro" id="IPR025990">
    <property type="entry name" value="zinc_ribbon_bacterial"/>
</dbReference>
<name>A0ABS8WG66_9GAMM</name>
<dbReference type="InterPro" id="IPR017143">
    <property type="entry name" value="UCP037225"/>
</dbReference>
<reference evidence="1 2" key="1">
    <citation type="journal article" date="2022" name="Environ. Microbiol. Rep.">
        <title>Eco-phylogenetic analyses reveal divergent evolution of vitamin B12 metabolism in the marine bacterial family 'Psychromonadaceae'.</title>
        <authorList>
            <person name="Jin X."/>
            <person name="Yang Y."/>
            <person name="Cao H."/>
            <person name="Gao B."/>
            <person name="Zhao Z."/>
        </authorList>
    </citation>
    <scope>NUCLEOTIDE SEQUENCE [LARGE SCALE GENOMIC DNA]</scope>
    <source>
        <strain evidence="1 2">MKS20</strain>
    </source>
</reference>
<comment type="caution">
    <text evidence="1">The sequence shown here is derived from an EMBL/GenBank/DDBJ whole genome shotgun (WGS) entry which is preliminary data.</text>
</comment>
<proteinExistence type="predicted"/>
<dbReference type="Pfam" id="PF14255">
    <property type="entry name" value="Zn_ribbon_21"/>
    <property type="match status" value="1"/>
</dbReference>
<evidence type="ECO:0000313" key="2">
    <source>
        <dbReference type="Proteomes" id="UP001201273"/>
    </source>
</evidence>
<evidence type="ECO:0000313" key="1">
    <source>
        <dbReference type="EMBL" id="MCE2596345.1"/>
    </source>
</evidence>
<organism evidence="1 2">
    <name type="scientific">Motilimonas cestriensis</name>
    <dbReference type="NCBI Taxonomy" id="2742685"/>
    <lineage>
        <taxon>Bacteria</taxon>
        <taxon>Pseudomonadati</taxon>
        <taxon>Pseudomonadota</taxon>
        <taxon>Gammaproteobacteria</taxon>
        <taxon>Alteromonadales</taxon>
        <taxon>Alteromonadales genera incertae sedis</taxon>
        <taxon>Motilimonas</taxon>
    </lineage>
</organism>
<protein>
    <submittedName>
        <fullName evidence="1">CPXCG motif-containing cysteine-rich protein</fullName>
    </submittedName>
</protein>
<accession>A0ABS8WG66</accession>
<keyword evidence="2" id="KW-1185">Reference proteome</keyword>
<dbReference type="RefSeq" id="WP_233053989.1">
    <property type="nucleotide sequence ID" value="NZ_JAIMJA010000018.1"/>
</dbReference>
<dbReference type="PIRSF" id="PIRSF037225">
    <property type="entry name" value="UCP037225"/>
    <property type="match status" value="1"/>
</dbReference>
<gene>
    <name evidence="1" type="ORF">K6Y31_16205</name>
</gene>
<sequence length="64" mass="7271">MINFYEASITCPICGNNTDVSLDASNGDQDFYEDCRQCCHPIHIHLHTNELTNRLEVIVNSDDD</sequence>
<dbReference type="Proteomes" id="UP001201273">
    <property type="component" value="Unassembled WGS sequence"/>
</dbReference>